<keyword evidence="2" id="KW-0964">Secreted</keyword>
<evidence type="ECO:0000313" key="17">
    <source>
        <dbReference type="EMBL" id="MED6289208.1"/>
    </source>
</evidence>
<keyword evidence="6" id="KW-0732">Signal</keyword>
<comment type="caution">
    <text evidence="17">The sequence shown here is derived from an EMBL/GenBank/DDBJ whole genome shotgun (WGS) entry which is preliminary data.</text>
</comment>
<keyword evidence="10" id="KW-0617">Plasminogen activation</keyword>
<dbReference type="EC" id="3.4.21.4" evidence="12"/>
<keyword evidence="4 13" id="KW-0420">Kringle</keyword>
<dbReference type="Pfam" id="PF00089">
    <property type="entry name" value="Trypsin"/>
    <property type="match status" value="1"/>
</dbReference>
<evidence type="ECO:0000256" key="6">
    <source>
        <dbReference type="ARBA" id="ARBA00022729"/>
    </source>
</evidence>
<keyword evidence="7 14" id="KW-0378">Hydrolase</keyword>
<evidence type="ECO:0000256" key="3">
    <source>
        <dbReference type="ARBA" id="ARBA00022536"/>
    </source>
</evidence>
<dbReference type="PANTHER" id="PTHR24264">
    <property type="entry name" value="TRYPSIN-RELATED"/>
    <property type="match status" value="1"/>
</dbReference>
<accession>A0ABU7EPR6</accession>
<dbReference type="InterPro" id="IPR001254">
    <property type="entry name" value="Trypsin_dom"/>
</dbReference>
<dbReference type="InterPro" id="IPR000001">
    <property type="entry name" value="Kringle"/>
</dbReference>
<evidence type="ECO:0000256" key="4">
    <source>
        <dbReference type="ARBA" id="ARBA00022572"/>
    </source>
</evidence>
<comment type="caution">
    <text evidence="13">Lacks conserved residue(s) required for the propagation of feature annotation.</text>
</comment>
<dbReference type="PROSITE" id="PS50240">
    <property type="entry name" value="TRYPSIN_DOM"/>
    <property type="match status" value="1"/>
</dbReference>
<keyword evidence="9" id="KW-1015">Disulfide bond</keyword>
<evidence type="ECO:0000256" key="2">
    <source>
        <dbReference type="ARBA" id="ARBA00022525"/>
    </source>
</evidence>
<evidence type="ECO:0000256" key="12">
    <source>
        <dbReference type="ARBA" id="ARBA00038868"/>
    </source>
</evidence>
<organism evidence="17 18">
    <name type="scientific">Characodon lateralis</name>
    <dbReference type="NCBI Taxonomy" id="208331"/>
    <lineage>
        <taxon>Eukaryota</taxon>
        <taxon>Metazoa</taxon>
        <taxon>Chordata</taxon>
        <taxon>Craniata</taxon>
        <taxon>Vertebrata</taxon>
        <taxon>Euteleostomi</taxon>
        <taxon>Actinopterygii</taxon>
        <taxon>Neopterygii</taxon>
        <taxon>Teleostei</taxon>
        <taxon>Neoteleostei</taxon>
        <taxon>Acanthomorphata</taxon>
        <taxon>Ovalentaria</taxon>
        <taxon>Atherinomorphae</taxon>
        <taxon>Cyprinodontiformes</taxon>
        <taxon>Goodeidae</taxon>
        <taxon>Characodon</taxon>
    </lineage>
</organism>
<dbReference type="InterPro" id="IPR043504">
    <property type="entry name" value="Peptidase_S1_PA_chymotrypsin"/>
</dbReference>
<evidence type="ECO:0000256" key="9">
    <source>
        <dbReference type="ARBA" id="ARBA00023157"/>
    </source>
</evidence>
<dbReference type="InterPro" id="IPR033116">
    <property type="entry name" value="TRYPSIN_SER"/>
</dbReference>
<name>A0ABU7EPR6_9TELE</name>
<dbReference type="InterPro" id="IPR009003">
    <property type="entry name" value="Peptidase_S1_PA"/>
</dbReference>
<dbReference type="CDD" id="cd00108">
    <property type="entry name" value="KR"/>
    <property type="match status" value="1"/>
</dbReference>
<dbReference type="SUPFAM" id="SSF57440">
    <property type="entry name" value="Kringle-like"/>
    <property type="match status" value="1"/>
</dbReference>
<keyword evidence="8 14" id="KW-0720">Serine protease</keyword>
<feature type="domain" description="Peptidase S1" evidence="16">
    <location>
        <begin position="174"/>
        <end position="414"/>
    </location>
</feature>
<dbReference type="PROSITE" id="PS50070">
    <property type="entry name" value="KRINGLE_2"/>
    <property type="match status" value="1"/>
</dbReference>
<dbReference type="InterPro" id="IPR001314">
    <property type="entry name" value="Peptidase_S1A"/>
</dbReference>
<dbReference type="PRINTS" id="PR00018">
    <property type="entry name" value="KRINGLE"/>
</dbReference>
<dbReference type="Pfam" id="PF00051">
    <property type="entry name" value="Kringle"/>
    <property type="match status" value="1"/>
</dbReference>
<dbReference type="InterPro" id="IPR018114">
    <property type="entry name" value="TRYPSIN_HIS"/>
</dbReference>
<keyword evidence="5 14" id="KW-0645">Protease</keyword>
<comment type="subcellular location">
    <subcellularLocation>
        <location evidence="1">Secreted</location>
        <location evidence="1">Extracellular space</location>
    </subcellularLocation>
</comment>
<dbReference type="InterPro" id="IPR050127">
    <property type="entry name" value="Serine_Proteases_S1"/>
</dbReference>
<evidence type="ECO:0000313" key="18">
    <source>
        <dbReference type="Proteomes" id="UP001352852"/>
    </source>
</evidence>
<evidence type="ECO:0000259" key="16">
    <source>
        <dbReference type="PROSITE" id="PS50240"/>
    </source>
</evidence>
<evidence type="ECO:0000256" key="5">
    <source>
        <dbReference type="ARBA" id="ARBA00022670"/>
    </source>
</evidence>
<comment type="catalytic activity">
    <reaction evidence="11">
        <text>Preferential cleavage: Arg-|-Xaa, Lys-|-Xaa.</text>
        <dbReference type="EC" id="3.4.21.4"/>
    </reaction>
</comment>
<dbReference type="EMBL" id="JAHUTJ010065591">
    <property type="protein sequence ID" value="MED6289208.1"/>
    <property type="molecule type" value="Genomic_DNA"/>
</dbReference>
<dbReference type="SMART" id="SM00020">
    <property type="entry name" value="Tryp_SPc"/>
    <property type="match status" value="1"/>
</dbReference>
<dbReference type="SUPFAM" id="SSF50494">
    <property type="entry name" value="Trypsin-like serine proteases"/>
    <property type="match status" value="1"/>
</dbReference>
<dbReference type="PROSITE" id="PS00135">
    <property type="entry name" value="TRYPSIN_SER"/>
    <property type="match status" value="1"/>
</dbReference>
<gene>
    <name evidence="17" type="ORF">CHARACLAT_000380</name>
</gene>
<feature type="domain" description="Kringle" evidence="15">
    <location>
        <begin position="70"/>
        <end position="143"/>
    </location>
</feature>
<dbReference type="InterPro" id="IPR038178">
    <property type="entry name" value="Kringle_sf"/>
</dbReference>
<dbReference type="Gene3D" id="2.40.20.10">
    <property type="entry name" value="Plasminogen Kringle 4"/>
    <property type="match status" value="1"/>
</dbReference>
<dbReference type="PANTHER" id="PTHR24264:SF38">
    <property type="entry name" value="UROKINASE-TYPE PLASMINOGEN ACTIVATOR"/>
    <property type="match status" value="1"/>
</dbReference>
<dbReference type="SMART" id="SM00130">
    <property type="entry name" value="KR"/>
    <property type="match status" value="1"/>
</dbReference>
<dbReference type="Gene3D" id="2.40.10.10">
    <property type="entry name" value="Trypsin-like serine proteases"/>
    <property type="match status" value="1"/>
</dbReference>
<proteinExistence type="predicted"/>
<evidence type="ECO:0000256" key="7">
    <source>
        <dbReference type="ARBA" id="ARBA00022801"/>
    </source>
</evidence>
<sequence length="427" mass="47326">MGEQKEQICHYAFLCGIFQPVPELSAKGMVAEGSIVAVIILENGIQPNAYVLRLYAINVRLCALVLGSAECWIGKGSSYKGTVSISSNGRSCLKWTLVRPSWVDLNELGSHNHCRNPNKSVKPWCYVMKKNKLKREFCNIPKCIDPTVKPTTLPHLVDTERTCGERSEQRMNKIVGGSFTTIESQPWFAAIYQKQFLCGGSLISPSWVLTAAHCFLDGNKTSLKTLSVFLGKTEIKDTDPDREQRFTVEKLIIHQKFNLSSYNNDIALLKISNTIRQGAFKTASVRTVCLPPRNTHLPVGFTCSIAGFGKEAYESDSYSNQLKQANVNLLSSTDCKREESYKSLFSDNMICAASPDWSTDACKGDSGGPLACEMSGRMFLFGVVSWGDGCASENKPGVYTKVTNYNNWIAEKTGLSEYTKGLMYPQK</sequence>
<evidence type="ECO:0000256" key="11">
    <source>
        <dbReference type="ARBA" id="ARBA00036320"/>
    </source>
</evidence>
<evidence type="ECO:0000256" key="13">
    <source>
        <dbReference type="PROSITE-ProRule" id="PRU00121"/>
    </source>
</evidence>
<evidence type="ECO:0000259" key="15">
    <source>
        <dbReference type="PROSITE" id="PS50070"/>
    </source>
</evidence>
<evidence type="ECO:0000256" key="1">
    <source>
        <dbReference type="ARBA" id="ARBA00004239"/>
    </source>
</evidence>
<evidence type="ECO:0000256" key="10">
    <source>
        <dbReference type="ARBA" id="ARBA00023202"/>
    </source>
</evidence>
<dbReference type="CDD" id="cd00190">
    <property type="entry name" value="Tryp_SPc"/>
    <property type="match status" value="1"/>
</dbReference>
<dbReference type="Proteomes" id="UP001352852">
    <property type="component" value="Unassembled WGS sequence"/>
</dbReference>
<evidence type="ECO:0000256" key="14">
    <source>
        <dbReference type="RuleBase" id="RU363034"/>
    </source>
</evidence>
<keyword evidence="3" id="KW-0245">EGF-like domain</keyword>
<evidence type="ECO:0000256" key="8">
    <source>
        <dbReference type="ARBA" id="ARBA00022825"/>
    </source>
</evidence>
<dbReference type="PRINTS" id="PR00722">
    <property type="entry name" value="CHYMOTRYPSIN"/>
</dbReference>
<dbReference type="PROSITE" id="PS00134">
    <property type="entry name" value="TRYPSIN_HIS"/>
    <property type="match status" value="1"/>
</dbReference>
<reference evidence="17 18" key="1">
    <citation type="submission" date="2021-06" db="EMBL/GenBank/DDBJ databases">
        <authorList>
            <person name="Palmer J.M."/>
        </authorList>
    </citation>
    <scope>NUCLEOTIDE SEQUENCE [LARGE SCALE GENOMIC DNA]</scope>
    <source>
        <strain evidence="17 18">CL_MEX2019</strain>
        <tissue evidence="17">Muscle</tissue>
    </source>
</reference>
<keyword evidence="18" id="KW-1185">Reference proteome</keyword>
<dbReference type="InterPro" id="IPR013806">
    <property type="entry name" value="Kringle-like"/>
</dbReference>
<protein>
    <recommendedName>
        <fullName evidence="12">trypsin</fullName>
        <ecNumber evidence="12">3.4.21.4</ecNumber>
    </recommendedName>
</protein>